<dbReference type="SUPFAM" id="SSF53187">
    <property type="entry name" value="Zn-dependent exopeptidases"/>
    <property type="match status" value="1"/>
</dbReference>
<evidence type="ECO:0008006" key="4">
    <source>
        <dbReference type="Google" id="ProtNLM"/>
    </source>
</evidence>
<protein>
    <recommendedName>
        <fullName evidence="4">Peptidase M20 dimerisation domain-containing protein</fullName>
    </recommendedName>
</protein>
<gene>
    <name evidence="3" type="ORF">METZ01_LOCUS75224</name>
</gene>
<evidence type="ECO:0000256" key="1">
    <source>
        <dbReference type="ARBA" id="ARBA00022801"/>
    </source>
</evidence>
<dbReference type="EMBL" id="UINC01005603">
    <property type="protein sequence ID" value="SVA22370.1"/>
    <property type="molecule type" value="Genomic_DNA"/>
</dbReference>
<dbReference type="InterPro" id="IPR001261">
    <property type="entry name" value="ArgE/DapE_CS"/>
</dbReference>
<sequence length="342" mass="36834">MGPEHLLEQLVAIPSVMGDEMAKAKFLADYLSGWEPELQSVDEGTVNLWCHAPGDGRPVLLCGHLDTVPPAPGWEAPHSPRRESGNLIGLGAADMQAGVAIAVETFRACAEGGRACRRPLSMLLTCDEEGWCRGVNAALPRLRELAPELVLVPEPSGERVMLSAPGRAVFRLALETAGGHATQEGESALAHMAALALEIEAMEVAGTQVVLEFESRARGLSHPQDAQLVVDRHLAPGESRDTVQEVLAQLDSRLTVVEVERPTPPPEAYTAEHSELLEHLLTLNDYPPSDSSSVGDFNFLATVAPTAILGPKGGNLHAPDEWVELASVRRVYESYLNFLREC</sequence>
<dbReference type="PANTHER" id="PTHR43808">
    <property type="entry name" value="ACETYLORNITHINE DEACETYLASE"/>
    <property type="match status" value="1"/>
</dbReference>
<evidence type="ECO:0000256" key="2">
    <source>
        <dbReference type="ARBA" id="ARBA00022833"/>
    </source>
</evidence>
<evidence type="ECO:0000313" key="3">
    <source>
        <dbReference type="EMBL" id="SVA22370.1"/>
    </source>
</evidence>
<dbReference type="InterPro" id="IPR002933">
    <property type="entry name" value="Peptidase_M20"/>
</dbReference>
<organism evidence="3">
    <name type="scientific">marine metagenome</name>
    <dbReference type="NCBI Taxonomy" id="408172"/>
    <lineage>
        <taxon>unclassified sequences</taxon>
        <taxon>metagenomes</taxon>
        <taxon>ecological metagenomes</taxon>
    </lineage>
</organism>
<dbReference type="InterPro" id="IPR050072">
    <property type="entry name" value="Peptidase_M20A"/>
</dbReference>
<dbReference type="Pfam" id="PF01546">
    <property type="entry name" value="Peptidase_M20"/>
    <property type="match status" value="1"/>
</dbReference>
<accession>A0A381U2B6</accession>
<dbReference type="PROSITE" id="PS00758">
    <property type="entry name" value="ARGE_DAPE_CPG2_1"/>
    <property type="match status" value="1"/>
</dbReference>
<proteinExistence type="predicted"/>
<name>A0A381U2B6_9ZZZZ</name>
<dbReference type="GO" id="GO:0016787">
    <property type="term" value="F:hydrolase activity"/>
    <property type="evidence" value="ECO:0007669"/>
    <property type="project" value="UniProtKB-KW"/>
</dbReference>
<dbReference type="Gene3D" id="3.40.630.10">
    <property type="entry name" value="Zn peptidases"/>
    <property type="match status" value="2"/>
</dbReference>
<reference evidence="3" key="1">
    <citation type="submission" date="2018-05" db="EMBL/GenBank/DDBJ databases">
        <authorList>
            <person name="Lanie J.A."/>
            <person name="Ng W.-L."/>
            <person name="Kazmierczak K.M."/>
            <person name="Andrzejewski T.M."/>
            <person name="Davidsen T.M."/>
            <person name="Wayne K.J."/>
            <person name="Tettelin H."/>
            <person name="Glass J.I."/>
            <person name="Rusch D."/>
            <person name="Podicherti R."/>
            <person name="Tsui H.-C.T."/>
            <person name="Winkler M.E."/>
        </authorList>
    </citation>
    <scope>NUCLEOTIDE SEQUENCE</scope>
</reference>
<keyword evidence="2" id="KW-0862">Zinc</keyword>
<keyword evidence="1" id="KW-0378">Hydrolase</keyword>
<dbReference type="PANTHER" id="PTHR43808:SF8">
    <property type="entry name" value="PEPTIDASE M20 DIMERISATION DOMAIN-CONTAINING PROTEIN"/>
    <property type="match status" value="1"/>
</dbReference>
<dbReference type="AlphaFoldDB" id="A0A381U2B6"/>